<dbReference type="Proteomes" id="UP000199771">
    <property type="component" value="Unassembled WGS sequence"/>
</dbReference>
<dbReference type="InterPro" id="IPR004165">
    <property type="entry name" value="CoA_trans_fam_I"/>
</dbReference>
<keyword evidence="2" id="KW-1185">Reference proteome</keyword>
<proteinExistence type="predicted"/>
<protein>
    <submittedName>
        <fullName evidence="1">Glutaconate CoA-transferase subunit A</fullName>
    </submittedName>
</protein>
<dbReference type="Gene3D" id="3.30.30.40">
    <property type="match status" value="1"/>
</dbReference>
<dbReference type="RefSeq" id="WP_200769588.1">
    <property type="nucleotide sequence ID" value="NZ_FOOC01000009.1"/>
</dbReference>
<dbReference type="GO" id="GO:0008410">
    <property type="term" value="F:CoA-transferase activity"/>
    <property type="evidence" value="ECO:0007669"/>
    <property type="project" value="InterPro"/>
</dbReference>
<dbReference type="EMBL" id="FOOC01000009">
    <property type="protein sequence ID" value="SFF57257.1"/>
    <property type="molecule type" value="Genomic_DNA"/>
</dbReference>
<accession>A0A1I2JW42</accession>
<dbReference type="Pfam" id="PF01144">
    <property type="entry name" value="CoA_trans"/>
    <property type="match status" value="1"/>
</dbReference>
<dbReference type="InterPro" id="IPR037171">
    <property type="entry name" value="NagB/RpiA_transferase-like"/>
</dbReference>
<dbReference type="SMART" id="SM00882">
    <property type="entry name" value="CoA_trans"/>
    <property type="match status" value="1"/>
</dbReference>
<reference evidence="1 2" key="1">
    <citation type="submission" date="2016-10" db="EMBL/GenBank/DDBJ databases">
        <authorList>
            <person name="de Groot N.N."/>
        </authorList>
    </citation>
    <scope>NUCLEOTIDE SEQUENCE [LARGE SCALE GENOMIC DNA]</scope>
    <source>
        <strain evidence="1 2">DSM 23609</strain>
    </source>
</reference>
<dbReference type="STRING" id="1076937.SAMN04488120_10992"/>
<dbReference type="AlphaFoldDB" id="A0A1I2JW42"/>
<dbReference type="Gene3D" id="3.40.1080.10">
    <property type="entry name" value="Glutaconate Coenzyme A-transferase"/>
    <property type="match status" value="1"/>
</dbReference>
<gene>
    <name evidence="1" type="ORF">SAMN04488120_10992</name>
</gene>
<dbReference type="SUPFAM" id="SSF100950">
    <property type="entry name" value="NagB/RpiA/CoA transferase-like"/>
    <property type="match status" value="1"/>
</dbReference>
<evidence type="ECO:0000313" key="1">
    <source>
        <dbReference type="EMBL" id="SFF57257.1"/>
    </source>
</evidence>
<organism evidence="1 2">
    <name type="scientific">Fontimonas thermophila</name>
    <dbReference type="NCBI Taxonomy" id="1076937"/>
    <lineage>
        <taxon>Bacteria</taxon>
        <taxon>Pseudomonadati</taxon>
        <taxon>Pseudomonadota</taxon>
        <taxon>Gammaproteobacteria</taxon>
        <taxon>Nevskiales</taxon>
        <taxon>Nevskiaceae</taxon>
        <taxon>Fontimonas</taxon>
    </lineage>
</organism>
<keyword evidence="1" id="KW-0808">Transferase</keyword>
<sequence length="300" mass="32657">MSFDKRMTASEVVATLRDGMTLGIGGWGPRRKPMAIVREILRSDLRDLTVVAYGGPDVGLLCAAGKVRKLIYAFVSLDFIPLEPFFRKARESGAVEAIELDEGLLHWGLRAAAMRLPFLPTRVGLATDQIGKAYPGLRTVTSPYEDGEVLLAMPALKLDVALLHVHCADAIGNVRVYAPDPFFDELFARAAERCYVSCEQLVERIAGDEIDARFHLVERNRITGVVHAPGGAHPTSNVDVRSAGCGYGWDGAHLARYCTLAEADDGFAQYARTFLHGDEAAYQAAVGGLDAIRALPRQVF</sequence>
<evidence type="ECO:0000313" key="2">
    <source>
        <dbReference type="Proteomes" id="UP000199771"/>
    </source>
</evidence>
<name>A0A1I2JW42_9GAMM</name>
<dbReference type="PANTHER" id="PTHR43293">
    <property type="entry name" value="ACETATE COA-TRANSFERASE YDIF"/>
    <property type="match status" value="1"/>
</dbReference>
<dbReference type="PANTHER" id="PTHR43293:SF3">
    <property type="entry name" value="CHOLESTEROL RING-CLEAVING HYDROLASE IPDB SUBUNIT"/>
    <property type="match status" value="1"/>
</dbReference>